<evidence type="ECO:0000256" key="7">
    <source>
        <dbReference type="ARBA" id="ARBA00023209"/>
    </source>
</evidence>
<dbReference type="Pfam" id="PF02666">
    <property type="entry name" value="PS_Dcarbxylase"/>
    <property type="match status" value="2"/>
</dbReference>
<dbReference type="NCBIfam" id="NF003683">
    <property type="entry name" value="PRK05305.2-3"/>
    <property type="match status" value="1"/>
</dbReference>
<reference evidence="13 14" key="1">
    <citation type="journal article" date="2019" name="Int. J. Syst. Evol. Microbiol.">
        <title>The Global Catalogue of Microorganisms (GCM) 10K type strain sequencing project: providing services to taxonomists for standard genome sequencing and annotation.</title>
        <authorList>
            <consortium name="The Broad Institute Genomics Platform"/>
            <consortium name="The Broad Institute Genome Sequencing Center for Infectious Disease"/>
            <person name="Wu L."/>
            <person name="Ma J."/>
        </authorList>
    </citation>
    <scope>NUCLEOTIDE SEQUENCE [LARGE SCALE GENOMIC DNA]</scope>
    <source>
        <strain evidence="13 14">WLHS5</strain>
    </source>
</reference>
<sequence>MNFAPGAWKYAVPPLLAAPFALFISATAGLVTAAIGAAALAFFRDPDRTPPPTGVVAPCDGNVSVLREEDGRVRLGIFMNVWHVHVVRAPFDATVADVEHVSGANRPAFSKDSDRNERVHVRVATEADALDNSSDAPDDAEPTAESDSTGDGAVPPHDATVTLIAGAFARRIHPYVEADEELDRGQRIGHIAFGSRVDVLFPPSVELEDVAVDVGESTTAGESVILESPPASGIDLDLDVEDDRGDDSSEGSEAA</sequence>
<keyword evidence="3" id="KW-0210">Decarboxylase</keyword>
<organism evidence="13 14">
    <name type="scientific">Halosolutus amylolyticus</name>
    <dbReference type="NCBI Taxonomy" id="2932267"/>
    <lineage>
        <taxon>Archaea</taxon>
        <taxon>Methanobacteriati</taxon>
        <taxon>Methanobacteriota</taxon>
        <taxon>Stenosarchaea group</taxon>
        <taxon>Halobacteria</taxon>
        <taxon>Halobacteriales</taxon>
        <taxon>Natrialbaceae</taxon>
        <taxon>Halosolutus</taxon>
    </lineage>
</organism>
<evidence type="ECO:0000256" key="3">
    <source>
        <dbReference type="ARBA" id="ARBA00022793"/>
    </source>
</evidence>
<keyword evidence="8" id="KW-0456">Lyase</keyword>
<dbReference type="PANTHER" id="PTHR35809:SF1">
    <property type="entry name" value="ARCHAETIDYLSERINE DECARBOXYLASE PROENZYME-RELATED"/>
    <property type="match status" value="1"/>
</dbReference>
<dbReference type="InterPro" id="IPR003817">
    <property type="entry name" value="PS_Dcarbxylase"/>
</dbReference>
<keyword evidence="12" id="KW-0812">Transmembrane</keyword>
<dbReference type="GO" id="GO:0016831">
    <property type="term" value="F:carboxy-lyase activity"/>
    <property type="evidence" value="ECO:0007669"/>
    <property type="project" value="UniProtKB-KW"/>
</dbReference>
<evidence type="ECO:0000313" key="13">
    <source>
        <dbReference type="EMBL" id="MFC4541846.1"/>
    </source>
</evidence>
<keyword evidence="4" id="KW-0443">Lipid metabolism</keyword>
<proteinExistence type="predicted"/>
<gene>
    <name evidence="13" type="ORF">ACFO5R_07880</name>
</gene>
<evidence type="ECO:0000256" key="5">
    <source>
        <dbReference type="ARBA" id="ARBA00023136"/>
    </source>
</evidence>
<evidence type="ECO:0000256" key="9">
    <source>
        <dbReference type="ARBA" id="ARBA00023264"/>
    </source>
</evidence>
<evidence type="ECO:0000256" key="1">
    <source>
        <dbReference type="ARBA" id="ARBA00022475"/>
    </source>
</evidence>
<evidence type="ECO:0000256" key="4">
    <source>
        <dbReference type="ARBA" id="ARBA00023098"/>
    </source>
</evidence>
<evidence type="ECO:0000256" key="12">
    <source>
        <dbReference type="SAM" id="Phobius"/>
    </source>
</evidence>
<keyword evidence="10" id="KW-0670">Pyruvate</keyword>
<keyword evidence="12" id="KW-1133">Transmembrane helix</keyword>
<feature type="region of interest" description="Disordered" evidence="11">
    <location>
        <begin position="219"/>
        <end position="255"/>
    </location>
</feature>
<keyword evidence="2" id="KW-0444">Lipid biosynthesis</keyword>
<evidence type="ECO:0000256" key="2">
    <source>
        <dbReference type="ARBA" id="ARBA00022516"/>
    </source>
</evidence>
<dbReference type="PANTHER" id="PTHR35809">
    <property type="entry name" value="ARCHAETIDYLSERINE DECARBOXYLASE PROENZYME-RELATED"/>
    <property type="match status" value="1"/>
</dbReference>
<dbReference type="Proteomes" id="UP001595898">
    <property type="component" value="Unassembled WGS sequence"/>
</dbReference>
<keyword evidence="6" id="KW-0865">Zymogen</keyword>
<comment type="caution">
    <text evidence="13">The sequence shown here is derived from an EMBL/GenBank/DDBJ whole genome shotgun (WGS) entry which is preliminary data.</text>
</comment>
<evidence type="ECO:0000256" key="10">
    <source>
        <dbReference type="ARBA" id="ARBA00023317"/>
    </source>
</evidence>
<protein>
    <submittedName>
        <fullName evidence="13">Protein sorting system archaetidylserine decarboxylase</fullName>
    </submittedName>
</protein>
<name>A0ABD5PP55_9EURY</name>
<dbReference type="AlphaFoldDB" id="A0ABD5PP55"/>
<keyword evidence="9" id="KW-1208">Phospholipid metabolism</keyword>
<dbReference type="NCBIfam" id="NF038088">
    <property type="entry name" value="anchor_synt_D"/>
    <property type="match status" value="1"/>
</dbReference>
<feature type="transmembrane region" description="Helical" evidence="12">
    <location>
        <begin position="20"/>
        <end position="43"/>
    </location>
</feature>
<keyword evidence="14" id="KW-1185">Reference proteome</keyword>
<keyword evidence="7" id="KW-0594">Phospholipid biosynthesis</keyword>
<accession>A0ABD5PP55</accession>
<evidence type="ECO:0000256" key="8">
    <source>
        <dbReference type="ARBA" id="ARBA00023239"/>
    </source>
</evidence>
<feature type="compositionally biased region" description="Acidic residues" evidence="11">
    <location>
        <begin position="236"/>
        <end position="255"/>
    </location>
</feature>
<evidence type="ECO:0000256" key="11">
    <source>
        <dbReference type="SAM" id="MobiDB-lite"/>
    </source>
</evidence>
<feature type="region of interest" description="Disordered" evidence="11">
    <location>
        <begin position="125"/>
        <end position="157"/>
    </location>
</feature>
<evidence type="ECO:0000313" key="14">
    <source>
        <dbReference type="Proteomes" id="UP001595898"/>
    </source>
</evidence>
<keyword evidence="1" id="KW-1003">Cell membrane</keyword>
<dbReference type="EMBL" id="JBHSFA010000004">
    <property type="protein sequence ID" value="MFC4541846.1"/>
    <property type="molecule type" value="Genomic_DNA"/>
</dbReference>
<dbReference type="InterPro" id="IPR033175">
    <property type="entry name" value="PSD-A"/>
</dbReference>
<dbReference type="RefSeq" id="WP_250142719.1">
    <property type="nucleotide sequence ID" value="NZ_JALIQP010000008.1"/>
</dbReference>
<evidence type="ECO:0000256" key="6">
    <source>
        <dbReference type="ARBA" id="ARBA00023145"/>
    </source>
</evidence>
<dbReference type="GO" id="GO:0008654">
    <property type="term" value="P:phospholipid biosynthetic process"/>
    <property type="evidence" value="ECO:0007669"/>
    <property type="project" value="UniProtKB-KW"/>
</dbReference>
<keyword evidence="5 12" id="KW-0472">Membrane</keyword>